<comment type="caution">
    <text evidence="1">The sequence shown here is derived from an EMBL/GenBank/DDBJ whole genome shotgun (WGS) entry which is preliminary data.</text>
</comment>
<dbReference type="RefSeq" id="WP_130138440.1">
    <property type="nucleotide sequence ID" value="NZ_SGFE01000020.1"/>
</dbReference>
<evidence type="ECO:0000313" key="2">
    <source>
        <dbReference type="Proteomes" id="UP000293369"/>
    </source>
</evidence>
<accession>A0A4Q7D168</accession>
<dbReference type="Proteomes" id="UP000293369">
    <property type="component" value="Unassembled WGS sequence"/>
</dbReference>
<dbReference type="CDD" id="cd20495">
    <property type="entry name" value="C58_PaToxP-like"/>
    <property type="match status" value="1"/>
</dbReference>
<organism evidence="1 2">
    <name type="scientific">Pseudomonas orientalis</name>
    <dbReference type="NCBI Taxonomy" id="76758"/>
    <lineage>
        <taxon>Bacteria</taxon>
        <taxon>Pseudomonadati</taxon>
        <taxon>Pseudomonadota</taxon>
        <taxon>Gammaproteobacteria</taxon>
        <taxon>Pseudomonadales</taxon>
        <taxon>Pseudomonadaceae</taxon>
        <taxon>Pseudomonas</taxon>
    </lineage>
</organism>
<protein>
    <submittedName>
        <fullName evidence="1">Uncharacterized protein</fullName>
    </submittedName>
</protein>
<name>A0A4Q7D168_9PSED</name>
<proteinExistence type="predicted"/>
<evidence type="ECO:0000313" key="1">
    <source>
        <dbReference type="EMBL" id="RZI31582.1"/>
    </source>
</evidence>
<gene>
    <name evidence="1" type="ORF">EUX57_11040</name>
</gene>
<dbReference type="EMBL" id="SGFE01000020">
    <property type="protein sequence ID" value="RZI31582.1"/>
    <property type="molecule type" value="Genomic_DNA"/>
</dbReference>
<reference evidence="1 2" key="1">
    <citation type="submission" date="2019-02" db="EMBL/GenBank/DDBJ databases">
        <title>Pseudomonas spp from wheat grain.</title>
        <authorList>
            <person name="Cho G.-S."/>
            <person name="Franz C.M.A.P."/>
        </authorList>
    </citation>
    <scope>NUCLEOTIDE SEQUENCE [LARGE SCALE GENOMIC DNA]</scope>
    <source>
        <strain evidence="1 2">133NRW</strain>
    </source>
</reference>
<sequence>MQDIGFFYREYLHIDRSTPQHAQEELLRAHADKVLEGPPFKPAYSQNPFKEDLILQQTRLGDLNNRRAVSGQITTRLAATLGRLSNSVMPYSTPEERAQPFSSAQQETMKSTVFTVDPSSSYFKEHNLLPGATVTLHTFMVDHGVEIPATYDQLSVVAKTLMSVPPVKPALGDLGGALSWPTLLSNEDQRKLHSVIRHVLKDEQDDNLLAHWTRNVHWDASTLNDNPRQVLSEILNSSRARWMGFAAEYNLGEIASPNSLEDWMLAALQISLDSDSVRTSTKSKVAGFDLADPYLGGKSASTLRSALIDHLIREEKATVRTAPLAEFVLLSRKAQELLVKDIPEEVKFGSHTWVSFSTGVARIEAQAPGSTCTMTYAQVMTRSAQIPLSPEEKLVEKLAQNDALKIWGVVQGILDATREDVDPDPRMDEVRSAFNEHVAQLSAASIAFATEMPDFHEKALKHLQSLMPHLSLDDLKDKCITRDTARYDFPGPCSVLDLYLTNKLGSSDPQWRSSNSKISLPAIRAVLSTKTSSMSDLKTEFEQEFSAYVDRYEAAITAQTKYLISSLPLSDRKMIEYGQLTVAQHFLVHLPATTGQLKSYPRDEGKIYIRSKLDENTHTYEIDWKKNTIVMRDDLNELNIGPAPSARSPIPKGMKLGDKFNLLAPIAPDSSYSDTLLDEADDSKTPKSYSSERTRYIADVKLKIVDIQSYKKAAKGLTTFDTEVSTNKRVGEFFLNLVPLYSAIKNFSKGNVGEGIVDLALDAFGFFVSFAVAAKGAKALKAGSSALKYFKYGAKIFGRGTVSALNPLDGVGTLVRGVGTFANNVAKLATRKIITWTAPQTYDLLKGLKGYDSGAIGTAKIQGEIVETVAVQKEGKWYAIDTATRQPYGLPLKDFLPSPRISVESFGRWATAADPRKMISDKIVNAWESSIKQHRGTAEFDNGYYIGAFDNVPGLGKANKVEDIMKLAGNTKLTAEQVGIIARKYDDIAYAFGRKGAARFIDNIEPRFGTVTPMPQVVYLTLTLQLSDGQCAALSRVMATAIENGKEAEFIKNLYTAAAFPTDPASRAFAKKLSKIQNQVGPRSAFHADKTLRQLSYQDMIKELSDSPIQKSVMIDSPGHAMAAGVKIKNGEKIFWYYDPNFGVASFSSAEAMKGGLHRLFHDKKLNVQYRTHGVDRNTLEFKVFDHDDEWMKKNSVFDADVRSLYDIPLTTSSRP</sequence>
<dbReference type="AlphaFoldDB" id="A0A4Q7D168"/>